<dbReference type="SUPFAM" id="SSF55190">
    <property type="entry name" value="Arginyl-tRNA synthetase (ArgRS), N-terminal 'additional' domain"/>
    <property type="match status" value="1"/>
</dbReference>
<dbReference type="PANTHER" id="PTHR11956:SF5">
    <property type="entry name" value="ARGININE--TRNA LIGASE, CYTOPLASMIC"/>
    <property type="match status" value="1"/>
</dbReference>
<comment type="caution">
    <text evidence="12">The sequence shown here is derived from an EMBL/GenBank/DDBJ whole genome shotgun (WGS) entry which is preliminary data.</text>
</comment>
<evidence type="ECO:0000259" key="10">
    <source>
        <dbReference type="SMART" id="SM00836"/>
    </source>
</evidence>
<dbReference type="HAMAP" id="MF_00123">
    <property type="entry name" value="Arg_tRNA_synth"/>
    <property type="match status" value="1"/>
</dbReference>
<dbReference type="Pfam" id="PF03485">
    <property type="entry name" value="Arg_tRNA_synt_N"/>
    <property type="match status" value="1"/>
</dbReference>
<dbReference type="SMART" id="SM01016">
    <property type="entry name" value="Arg_tRNA_synt_N"/>
    <property type="match status" value="1"/>
</dbReference>
<dbReference type="InterPro" id="IPR005148">
    <property type="entry name" value="Arg-tRNA-synth_N"/>
</dbReference>
<dbReference type="EMBL" id="JANGAC010000004">
    <property type="protein sequence ID" value="MCQ4922862.1"/>
    <property type="molecule type" value="Genomic_DNA"/>
</dbReference>
<evidence type="ECO:0000256" key="7">
    <source>
        <dbReference type="ARBA" id="ARBA00049339"/>
    </source>
</evidence>
<dbReference type="Pfam" id="PF05746">
    <property type="entry name" value="DALR_1"/>
    <property type="match status" value="1"/>
</dbReference>
<reference evidence="12 13" key="1">
    <citation type="submission" date="2022-06" db="EMBL/GenBank/DDBJ databases">
        <title>Isolation of gut microbiota from human fecal samples.</title>
        <authorList>
            <person name="Pamer E.G."/>
            <person name="Barat B."/>
            <person name="Waligurski E."/>
            <person name="Medina S."/>
            <person name="Paddock L."/>
            <person name="Mostad J."/>
        </authorList>
    </citation>
    <scope>NUCLEOTIDE SEQUENCE [LARGE SCALE GENOMIC DNA]</scope>
    <source>
        <strain evidence="12 13">DFI.7.95</strain>
    </source>
</reference>
<dbReference type="InterPro" id="IPR035684">
    <property type="entry name" value="ArgRS_core"/>
</dbReference>
<evidence type="ECO:0000313" key="12">
    <source>
        <dbReference type="EMBL" id="MCQ4922862.1"/>
    </source>
</evidence>
<comment type="subcellular location">
    <subcellularLocation>
        <location evidence="8">Cytoplasm</location>
    </subcellularLocation>
</comment>
<dbReference type="Gene3D" id="1.10.730.10">
    <property type="entry name" value="Isoleucyl-tRNA Synthetase, Domain 1"/>
    <property type="match status" value="1"/>
</dbReference>
<evidence type="ECO:0000256" key="1">
    <source>
        <dbReference type="ARBA" id="ARBA00005594"/>
    </source>
</evidence>
<protein>
    <recommendedName>
        <fullName evidence="8">Arginine--tRNA ligase</fullName>
        <ecNumber evidence="8">6.1.1.19</ecNumber>
    </recommendedName>
    <alternativeName>
        <fullName evidence="8">Arginyl-tRNA synthetase</fullName>
        <shortName evidence="8">ArgRS</shortName>
    </alternativeName>
</protein>
<dbReference type="InterPro" id="IPR009080">
    <property type="entry name" value="tRNAsynth_Ia_anticodon-bd"/>
</dbReference>
<dbReference type="InterPro" id="IPR014729">
    <property type="entry name" value="Rossmann-like_a/b/a_fold"/>
</dbReference>
<comment type="similarity">
    <text evidence="1 8 9">Belongs to the class-I aminoacyl-tRNA synthetase family.</text>
</comment>
<dbReference type="InterPro" id="IPR001278">
    <property type="entry name" value="Arg-tRNA-ligase"/>
</dbReference>
<keyword evidence="6 8" id="KW-0030">Aminoacyl-tRNA synthetase</keyword>
<keyword evidence="13" id="KW-1185">Reference proteome</keyword>
<dbReference type="NCBIfam" id="TIGR00456">
    <property type="entry name" value="argS"/>
    <property type="match status" value="1"/>
</dbReference>
<gene>
    <name evidence="8 12" type="primary">argS</name>
    <name evidence="12" type="ORF">NE686_07190</name>
</gene>
<sequence>MEKLIKILSKIVEDAFEQCGYERNFGNVTISNRPDLCQFQCNGALPASKKYKKSPIQIATEILEILKNTNVFKDVSSAGPGFININIKDNFLVDYLNDMSKDKKYGCFEPAKPMTIIVDYGGANVAKPLHVGHLRAAIIGEAIKRISRFLGHNVIGDVHLGDWGLQIGMVISEIRRRMPELPYFAEDYKGEYPEEAPFTIDELEEIYPAASSLAKSNIEAMEEARKATFELQSGRKGYIALWKHILNVSVEDLKKNYSTLNVEFDLWMGESDSQKYIDEMINYLKENNYTYESKGALVIDVAKEIDTYTIPPIIILKSDGAILYSTTDLATIWQRVKDYNPDQIIYVVDKRQGLHFEQVFRCAKKTRIVNENLSFDFIGFGTMNGKDGKPFKTREGGVMRLQDLIRIIQDNVVNKLDDNKGFSESEIYDIVRKVGLSALKYGDLSNQVTKDYIFDMEKFSSFEGNTGPYILYTTVRIKSILRKASEEKMHNVDVIFEPYSQSERDLMLKLSKFNEAIEFSFLEKAPNKLCEYIYDLSNLFNKFYHENKIISEENIEKKNSWLSLITLTKNILETSLDLLGIEVPDRM</sequence>
<dbReference type="Pfam" id="PF00750">
    <property type="entry name" value="tRNA-synt_1d"/>
    <property type="match status" value="1"/>
</dbReference>
<dbReference type="GO" id="GO:0004814">
    <property type="term" value="F:arginine-tRNA ligase activity"/>
    <property type="evidence" value="ECO:0007669"/>
    <property type="project" value="UniProtKB-EC"/>
</dbReference>
<evidence type="ECO:0000259" key="11">
    <source>
        <dbReference type="SMART" id="SM01016"/>
    </source>
</evidence>
<proteinExistence type="inferred from homology"/>
<feature type="short sequence motif" description="'HIGH' region" evidence="8">
    <location>
        <begin position="123"/>
        <end position="133"/>
    </location>
</feature>
<name>A0ABT1SA21_9FIRM</name>
<dbReference type="EC" id="6.1.1.19" evidence="8"/>
<keyword evidence="3 8" id="KW-0547">Nucleotide-binding</keyword>
<keyword evidence="5 8" id="KW-0648">Protein biosynthesis</keyword>
<keyword evidence="8" id="KW-0963">Cytoplasm</keyword>
<evidence type="ECO:0000256" key="9">
    <source>
        <dbReference type="RuleBase" id="RU363038"/>
    </source>
</evidence>
<dbReference type="CDD" id="cd00671">
    <property type="entry name" value="ArgRS_core"/>
    <property type="match status" value="1"/>
</dbReference>
<evidence type="ECO:0000256" key="2">
    <source>
        <dbReference type="ARBA" id="ARBA00022598"/>
    </source>
</evidence>
<dbReference type="Gene3D" id="3.40.50.620">
    <property type="entry name" value="HUPs"/>
    <property type="match status" value="1"/>
</dbReference>
<dbReference type="SMART" id="SM00836">
    <property type="entry name" value="DALR_1"/>
    <property type="match status" value="1"/>
</dbReference>
<evidence type="ECO:0000256" key="5">
    <source>
        <dbReference type="ARBA" id="ARBA00022917"/>
    </source>
</evidence>
<dbReference type="Gene3D" id="3.30.1360.70">
    <property type="entry name" value="Arginyl tRNA synthetase N-terminal domain"/>
    <property type="match status" value="1"/>
</dbReference>
<accession>A0ABT1SA21</accession>
<dbReference type="PANTHER" id="PTHR11956">
    <property type="entry name" value="ARGINYL-TRNA SYNTHETASE"/>
    <property type="match status" value="1"/>
</dbReference>
<dbReference type="RefSeq" id="WP_256310965.1">
    <property type="nucleotide sequence ID" value="NZ_JANGAC010000004.1"/>
</dbReference>
<dbReference type="Proteomes" id="UP001524478">
    <property type="component" value="Unassembled WGS sequence"/>
</dbReference>
<evidence type="ECO:0000256" key="3">
    <source>
        <dbReference type="ARBA" id="ARBA00022741"/>
    </source>
</evidence>
<keyword evidence="2 8" id="KW-0436">Ligase</keyword>
<dbReference type="PRINTS" id="PR01038">
    <property type="entry name" value="TRNASYNTHARG"/>
</dbReference>
<dbReference type="SUPFAM" id="SSF47323">
    <property type="entry name" value="Anticodon-binding domain of a subclass of class I aminoacyl-tRNA synthetases"/>
    <property type="match status" value="1"/>
</dbReference>
<evidence type="ECO:0000313" key="13">
    <source>
        <dbReference type="Proteomes" id="UP001524478"/>
    </source>
</evidence>
<evidence type="ECO:0000256" key="8">
    <source>
        <dbReference type="HAMAP-Rule" id="MF_00123"/>
    </source>
</evidence>
<keyword evidence="4 8" id="KW-0067">ATP-binding</keyword>
<evidence type="ECO:0000256" key="6">
    <source>
        <dbReference type="ARBA" id="ARBA00023146"/>
    </source>
</evidence>
<comment type="catalytic activity">
    <reaction evidence="7 8">
        <text>tRNA(Arg) + L-arginine + ATP = L-arginyl-tRNA(Arg) + AMP + diphosphate</text>
        <dbReference type="Rhea" id="RHEA:20301"/>
        <dbReference type="Rhea" id="RHEA-COMP:9658"/>
        <dbReference type="Rhea" id="RHEA-COMP:9673"/>
        <dbReference type="ChEBI" id="CHEBI:30616"/>
        <dbReference type="ChEBI" id="CHEBI:32682"/>
        <dbReference type="ChEBI" id="CHEBI:33019"/>
        <dbReference type="ChEBI" id="CHEBI:78442"/>
        <dbReference type="ChEBI" id="CHEBI:78513"/>
        <dbReference type="ChEBI" id="CHEBI:456215"/>
        <dbReference type="EC" id="6.1.1.19"/>
    </reaction>
</comment>
<feature type="domain" description="DALR anticodon binding" evidence="10">
    <location>
        <begin position="470"/>
        <end position="587"/>
    </location>
</feature>
<dbReference type="InterPro" id="IPR036695">
    <property type="entry name" value="Arg-tRNA-synth_N_sf"/>
</dbReference>
<organism evidence="12 13">
    <name type="scientific">Tissierella carlieri</name>
    <dbReference type="NCBI Taxonomy" id="689904"/>
    <lineage>
        <taxon>Bacteria</taxon>
        <taxon>Bacillati</taxon>
        <taxon>Bacillota</taxon>
        <taxon>Tissierellia</taxon>
        <taxon>Tissierellales</taxon>
        <taxon>Tissierellaceae</taxon>
        <taxon>Tissierella</taxon>
    </lineage>
</organism>
<evidence type="ECO:0000256" key="4">
    <source>
        <dbReference type="ARBA" id="ARBA00022840"/>
    </source>
</evidence>
<feature type="domain" description="Arginyl tRNA synthetase N-terminal" evidence="11">
    <location>
        <begin position="2"/>
        <end position="87"/>
    </location>
</feature>
<comment type="subunit">
    <text evidence="8">Monomer.</text>
</comment>
<dbReference type="SUPFAM" id="SSF52374">
    <property type="entry name" value="Nucleotidylyl transferase"/>
    <property type="match status" value="1"/>
</dbReference>
<dbReference type="InterPro" id="IPR008909">
    <property type="entry name" value="DALR_anticod-bd"/>
</dbReference>